<sequence length="74" mass="8043">MAATAASPARIHVENAGLAVAAISPARFPMELVGLIRRHGCRCSLACAVSRGKCWFGRNRITLQPHLHCFAWKS</sequence>
<dbReference type="WBParaSite" id="ACAC_0000713201-mRNA-1">
    <property type="protein sequence ID" value="ACAC_0000713201-mRNA-1"/>
    <property type="gene ID" value="ACAC_0000713201"/>
</dbReference>
<dbReference type="AlphaFoldDB" id="A0A0K0DA76"/>
<evidence type="ECO:0000313" key="2">
    <source>
        <dbReference type="WBParaSite" id="ACAC_0000713201-mRNA-1"/>
    </source>
</evidence>
<evidence type="ECO:0000313" key="1">
    <source>
        <dbReference type="Proteomes" id="UP000035642"/>
    </source>
</evidence>
<dbReference type="PROSITE" id="PS00616">
    <property type="entry name" value="HIS_ACID_PHOSPHAT_1"/>
    <property type="match status" value="1"/>
</dbReference>
<keyword evidence="1" id="KW-1185">Reference proteome</keyword>
<protein>
    <submittedName>
        <fullName evidence="2">Uncharacterized protein</fullName>
    </submittedName>
</protein>
<dbReference type="InterPro" id="IPR033379">
    <property type="entry name" value="Acid_Pase_AS"/>
</dbReference>
<organism evidence="1 2">
    <name type="scientific">Angiostrongylus cantonensis</name>
    <name type="common">Rat lungworm</name>
    <dbReference type="NCBI Taxonomy" id="6313"/>
    <lineage>
        <taxon>Eukaryota</taxon>
        <taxon>Metazoa</taxon>
        <taxon>Ecdysozoa</taxon>
        <taxon>Nematoda</taxon>
        <taxon>Chromadorea</taxon>
        <taxon>Rhabditida</taxon>
        <taxon>Rhabditina</taxon>
        <taxon>Rhabditomorpha</taxon>
        <taxon>Strongyloidea</taxon>
        <taxon>Metastrongylidae</taxon>
        <taxon>Angiostrongylus</taxon>
    </lineage>
</organism>
<reference evidence="2" key="2">
    <citation type="submission" date="2017-02" db="UniProtKB">
        <authorList>
            <consortium name="WormBaseParasite"/>
        </authorList>
    </citation>
    <scope>IDENTIFICATION</scope>
</reference>
<reference evidence="1" key="1">
    <citation type="submission" date="2012-09" db="EMBL/GenBank/DDBJ databases">
        <authorList>
            <person name="Martin A.A."/>
        </authorList>
    </citation>
    <scope>NUCLEOTIDE SEQUENCE</scope>
</reference>
<name>A0A0K0DA76_ANGCA</name>
<proteinExistence type="predicted"/>
<dbReference type="Proteomes" id="UP000035642">
    <property type="component" value="Unassembled WGS sequence"/>
</dbReference>
<accession>A0A0K0DA76</accession>